<dbReference type="PATRIC" id="fig|396596.7.peg.1505"/>
<keyword evidence="5" id="KW-0843">Virulence</keyword>
<evidence type="ECO:0000313" key="9">
    <source>
        <dbReference type="Proteomes" id="UP000005463"/>
    </source>
</evidence>
<dbReference type="GO" id="GO:0005576">
    <property type="term" value="C:extracellular region"/>
    <property type="evidence" value="ECO:0007669"/>
    <property type="project" value="UniProtKB-SubCell"/>
</dbReference>
<evidence type="ECO:0000256" key="6">
    <source>
        <dbReference type="ARBA" id="ARBA00023054"/>
    </source>
</evidence>
<accession>B1FNZ4</accession>
<evidence type="ECO:0000256" key="3">
    <source>
        <dbReference type="ARBA" id="ARBA00018825"/>
    </source>
</evidence>
<protein>
    <recommendedName>
        <fullName evidence="3">Translocator protein BipD</fullName>
    </recommendedName>
</protein>
<evidence type="ECO:0000313" key="8">
    <source>
        <dbReference type="EMBL" id="EDT00719.1"/>
    </source>
</evidence>
<dbReference type="AlphaFoldDB" id="B1FNZ4"/>
<comment type="function">
    <text evidence="7">Required for invasion of epithelial cells, as well as for survival within host cells, escape from endocytic vesicles and subsequent actin-tail formation. Probably regulates the secretion of effectors BipB and BipC and their final integration into the target cell membrane.</text>
</comment>
<evidence type="ECO:0000256" key="5">
    <source>
        <dbReference type="ARBA" id="ARBA00023026"/>
    </source>
</evidence>
<name>B1FNZ4_9BURK</name>
<organism evidence="8 9">
    <name type="scientific">Burkholderia ambifaria IOP40-10</name>
    <dbReference type="NCBI Taxonomy" id="396596"/>
    <lineage>
        <taxon>Bacteria</taxon>
        <taxon>Pseudomonadati</taxon>
        <taxon>Pseudomonadota</taxon>
        <taxon>Betaproteobacteria</taxon>
        <taxon>Burkholderiales</taxon>
        <taxon>Burkholderiaceae</taxon>
        <taxon>Burkholderia</taxon>
        <taxon>Burkholderia cepacia complex</taxon>
    </lineage>
</organism>
<gene>
    <name evidence="8" type="ORF">BamIOP4010DRAFT_5755</name>
</gene>
<sequence length="342" mass="35901">MVDAIRARSGAAAISLARTMDADVANGATKGGEDASTVEKRGKASEGLTKALLGLFAALRHAREDRAAASGAADCAHAFAQVDLAMRGARLRRSKQQDAVKHVLRATAPGLGEHGGQAVGDETKAKFDEILRLAKDAGIGQPNVGDGFMEDLIKALNDLMKAEAGNLDTYQKVVEAVMKVVQAISTFMATIAGHVKSTDDGKGIDMDARTLQNALGSVISQLGGNVCPATAAWKAELAPFIPSLLVDNGSGQLCVNTGGGGMLDSLYHSFDGPINEGDGNLNPASYNSWYAGFSGMEQQIEGMGQTIAEKFSHRNSNYDNLIKIISSTVQSMVDTSKQFLQI</sequence>
<keyword evidence="6" id="KW-0175">Coiled coil</keyword>
<evidence type="ECO:0000256" key="2">
    <source>
        <dbReference type="ARBA" id="ARBA00007741"/>
    </source>
</evidence>
<dbReference type="Pfam" id="PF06511">
    <property type="entry name" value="T3SS_TC"/>
    <property type="match status" value="1"/>
</dbReference>
<keyword evidence="4" id="KW-0964">Secreted</keyword>
<evidence type="ECO:0000256" key="7">
    <source>
        <dbReference type="ARBA" id="ARBA00025541"/>
    </source>
</evidence>
<dbReference type="InterPro" id="IPR009483">
    <property type="entry name" value="IpaD/BipD/SipD"/>
</dbReference>
<dbReference type="EMBL" id="ABLC01000249">
    <property type="protein sequence ID" value="EDT00719.1"/>
    <property type="molecule type" value="Genomic_DNA"/>
</dbReference>
<reference evidence="8 9" key="1">
    <citation type="submission" date="2008-03" db="EMBL/GenBank/DDBJ databases">
        <title>Sequencing of the draft genome and assembly of Burkholderia ambifaria IOP40-10.</title>
        <authorList>
            <consortium name="US DOE Joint Genome Institute (JGI-PGF)"/>
            <person name="Copeland A."/>
            <person name="Lucas S."/>
            <person name="Lapidus A."/>
            <person name="Glavina del Rio T."/>
            <person name="Dalin E."/>
            <person name="Tice H."/>
            <person name="Bruce D."/>
            <person name="Goodwin L."/>
            <person name="Pitluck S."/>
            <person name="Larimer F."/>
            <person name="Land M.L."/>
            <person name="Hauser L."/>
            <person name="Tiedje J."/>
            <person name="Richardson P."/>
        </authorList>
    </citation>
    <scope>NUCLEOTIDE SEQUENCE [LARGE SCALE GENOMIC DNA]</scope>
    <source>
        <strain evidence="8 9">IOP40-10</strain>
    </source>
</reference>
<dbReference type="Gene3D" id="1.20.1710.10">
    <property type="entry name" value="IpaD-like"/>
    <property type="match status" value="1"/>
</dbReference>
<comment type="similarity">
    <text evidence="2">Belongs to the invasin protein D family.</text>
</comment>
<dbReference type="InterPro" id="IPR036708">
    <property type="entry name" value="BipD-like_sf"/>
</dbReference>
<proteinExistence type="inferred from homology"/>
<comment type="subcellular location">
    <subcellularLocation>
        <location evidence="1">Secreted</location>
    </subcellularLocation>
</comment>
<dbReference type="SUPFAM" id="SSF140693">
    <property type="entry name" value="IpaD-like"/>
    <property type="match status" value="1"/>
</dbReference>
<dbReference type="RefSeq" id="WP_006754912.1">
    <property type="nucleotide sequence ID" value="NZ_ABLC01000249.1"/>
</dbReference>
<evidence type="ECO:0000256" key="1">
    <source>
        <dbReference type="ARBA" id="ARBA00004613"/>
    </source>
</evidence>
<evidence type="ECO:0000256" key="4">
    <source>
        <dbReference type="ARBA" id="ARBA00022525"/>
    </source>
</evidence>
<comment type="caution">
    <text evidence="8">The sequence shown here is derived from an EMBL/GenBank/DDBJ whole genome shotgun (WGS) entry which is preliminary data.</text>
</comment>
<dbReference type="Proteomes" id="UP000005463">
    <property type="component" value="Unassembled WGS sequence"/>
</dbReference>